<dbReference type="GO" id="GO:0003676">
    <property type="term" value="F:nucleic acid binding"/>
    <property type="evidence" value="ECO:0007669"/>
    <property type="project" value="InterPro"/>
</dbReference>
<evidence type="ECO:0000256" key="1">
    <source>
        <dbReference type="SAM" id="MobiDB-lite"/>
    </source>
</evidence>
<dbReference type="InterPro" id="IPR001878">
    <property type="entry name" value="Znf_CCHC"/>
</dbReference>
<sequence>MEIQKEATEAFVQGLLPEIATRLRIEKYTSLEDAIEKAIRIQTEIKDENERFRRHSHNDDKNPKRWDNRNRNDNPPQDRQNSNGHNNNNRRTDNQTNSPRRYEERRGDLRDRDRERDRNRNQNPENGKTCRYCKKPGHLVEECWKLQARKEYEKRASQRKETETNQARQRTARGRARQQLQIAELIQ</sequence>
<feature type="compositionally biased region" description="Low complexity" evidence="1">
    <location>
        <begin position="73"/>
        <end position="98"/>
    </location>
</feature>
<feature type="compositionally biased region" description="Basic and acidic residues" evidence="1">
    <location>
        <begin position="151"/>
        <end position="163"/>
    </location>
</feature>
<evidence type="ECO:0000313" key="3">
    <source>
        <dbReference type="Proteomes" id="UP000694925"/>
    </source>
</evidence>
<dbReference type="SUPFAM" id="SSF57756">
    <property type="entry name" value="Retrovirus zinc finger-like domains"/>
    <property type="match status" value="1"/>
</dbReference>
<protein>
    <recommendedName>
        <fullName evidence="2">CCHC-type domain-containing protein</fullName>
    </recommendedName>
</protein>
<evidence type="ECO:0000313" key="4">
    <source>
        <dbReference type="RefSeq" id="XP_017883078.1"/>
    </source>
</evidence>
<dbReference type="KEGG" id="ccal:108626745"/>
<organism evidence="3 4">
    <name type="scientific">Ceratina calcarata</name>
    <dbReference type="NCBI Taxonomy" id="156304"/>
    <lineage>
        <taxon>Eukaryota</taxon>
        <taxon>Metazoa</taxon>
        <taxon>Ecdysozoa</taxon>
        <taxon>Arthropoda</taxon>
        <taxon>Hexapoda</taxon>
        <taxon>Insecta</taxon>
        <taxon>Pterygota</taxon>
        <taxon>Neoptera</taxon>
        <taxon>Endopterygota</taxon>
        <taxon>Hymenoptera</taxon>
        <taxon>Apocrita</taxon>
        <taxon>Aculeata</taxon>
        <taxon>Apoidea</taxon>
        <taxon>Anthophila</taxon>
        <taxon>Apidae</taxon>
        <taxon>Ceratina</taxon>
        <taxon>Zadontomerus</taxon>
    </lineage>
</organism>
<evidence type="ECO:0000259" key="2">
    <source>
        <dbReference type="SMART" id="SM00343"/>
    </source>
</evidence>
<dbReference type="AlphaFoldDB" id="A0AAJ7J293"/>
<dbReference type="SMART" id="SM00343">
    <property type="entry name" value="ZnF_C2HC"/>
    <property type="match status" value="1"/>
</dbReference>
<feature type="domain" description="CCHC-type" evidence="2">
    <location>
        <begin position="129"/>
        <end position="145"/>
    </location>
</feature>
<name>A0AAJ7J293_9HYME</name>
<dbReference type="InterPro" id="IPR036875">
    <property type="entry name" value="Znf_CCHC_sf"/>
</dbReference>
<accession>A0AAJ7J293</accession>
<feature type="region of interest" description="Disordered" evidence="1">
    <location>
        <begin position="44"/>
        <end position="132"/>
    </location>
</feature>
<keyword evidence="3" id="KW-1185">Reference proteome</keyword>
<feature type="compositionally biased region" description="Basic and acidic residues" evidence="1">
    <location>
        <begin position="100"/>
        <end position="120"/>
    </location>
</feature>
<gene>
    <name evidence="4" type="primary">LOC108626745</name>
</gene>
<proteinExistence type="predicted"/>
<feature type="compositionally biased region" description="Basic and acidic residues" evidence="1">
    <location>
        <begin position="44"/>
        <end position="72"/>
    </location>
</feature>
<dbReference type="RefSeq" id="XP_017883078.1">
    <property type="nucleotide sequence ID" value="XM_018027589.1"/>
</dbReference>
<dbReference type="GeneID" id="108626745"/>
<feature type="region of interest" description="Disordered" evidence="1">
    <location>
        <begin position="151"/>
        <end position="187"/>
    </location>
</feature>
<reference evidence="4" key="1">
    <citation type="submission" date="2025-08" db="UniProtKB">
        <authorList>
            <consortium name="RefSeq"/>
        </authorList>
    </citation>
    <scope>IDENTIFICATION</scope>
    <source>
        <tissue evidence="4">Whole body</tissue>
    </source>
</reference>
<dbReference type="GO" id="GO:0008270">
    <property type="term" value="F:zinc ion binding"/>
    <property type="evidence" value="ECO:0007669"/>
    <property type="project" value="InterPro"/>
</dbReference>
<dbReference type="Proteomes" id="UP000694925">
    <property type="component" value="Unplaced"/>
</dbReference>